<accession>A0A5B0DTU2</accession>
<dbReference type="SMART" id="SM00530">
    <property type="entry name" value="HTH_XRE"/>
    <property type="match status" value="1"/>
</dbReference>
<dbReference type="CDD" id="cd00093">
    <property type="entry name" value="HTH_XRE"/>
    <property type="match status" value="1"/>
</dbReference>
<keyword evidence="9" id="KW-1185">Reference proteome</keyword>
<dbReference type="PROSITE" id="PS50937">
    <property type="entry name" value="HTH_MERR_2"/>
    <property type="match status" value="1"/>
</dbReference>
<evidence type="ECO:0000256" key="3">
    <source>
        <dbReference type="ARBA" id="ARBA00035826"/>
    </source>
</evidence>
<name>A0A5B0DTU2_9HYPH</name>
<dbReference type="CDD" id="cd02209">
    <property type="entry name" value="cupin_XRE_C"/>
    <property type="match status" value="1"/>
</dbReference>
<dbReference type="InterPro" id="IPR008794">
    <property type="entry name" value="Pro_racemase_fam"/>
</dbReference>
<dbReference type="CDD" id="cd00592">
    <property type="entry name" value="HTH_MerR-like"/>
    <property type="match status" value="1"/>
</dbReference>
<dbReference type="AlphaFoldDB" id="A0A5B0DTU2"/>
<dbReference type="Pfam" id="PF13411">
    <property type="entry name" value="MerR_1"/>
    <property type="match status" value="1"/>
</dbReference>
<evidence type="ECO:0000256" key="1">
    <source>
        <dbReference type="ARBA" id="ARBA00007529"/>
    </source>
</evidence>
<comment type="catalytic activity">
    <reaction evidence="3">
        <text>trans-4-hydroxy-L-proline = cis-4-hydroxy-D-proline</text>
        <dbReference type="Rhea" id="RHEA:21152"/>
        <dbReference type="ChEBI" id="CHEBI:57690"/>
        <dbReference type="ChEBI" id="CHEBI:58375"/>
        <dbReference type="EC" id="5.1.1.8"/>
    </reaction>
</comment>
<dbReference type="PANTHER" id="PTHR33442:SF1">
    <property type="entry name" value="TRANS-3-HYDROXY-L-PROLINE DEHYDRATASE"/>
    <property type="match status" value="1"/>
</dbReference>
<proteinExistence type="inferred from homology"/>
<dbReference type="Pfam" id="PF07883">
    <property type="entry name" value="Cupin_2"/>
    <property type="match status" value="1"/>
</dbReference>
<dbReference type="PANTHER" id="PTHR33442">
    <property type="entry name" value="TRANS-3-HYDROXY-L-PROLINE DEHYDRATASE"/>
    <property type="match status" value="1"/>
</dbReference>
<keyword evidence="2" id="KW-0413">Isomerase</keyword>
<dbReference type="Gene3D" id="3.10.310.10">
    <property type="entry name" value="Diaminopimelate Epimerase, Chain A, domain 1"/>
    <property type="match status" value="2"/>
</dbReference>
<evidence type="ECO:0000313" key="8">
    <source>
        <dbReference type="EMBL" id="KAA0969355.1"/>
    </source>
</evidence>
<dbReference type="EC" id="5.1.1.8" evidence="4"/>
<dbReference type="PROSITE" id="PS00552">
    <property type="entry name" value="HTH_MERR_1"/>
    <property type="match status" value="1"/>
</dbReference>
<evidence type="ECO:0000259" key="7">
    <source>
        <dbReference type="PROSITE" id="PS50943"/>
    </source>
</evidence>
<dbReference type="InterPro" id="IPR001387">
    <property type="entry name" value="Cro/C1-type_HTH"/>
</dbReference>
<dbReference type="SUPFAM" id="SSF46955">
    <property type="entry name" value="Putative DNA-binding domain"/>
    <property type="match status" value="1"/>
</dbReference>
<dbReference type="Proteomes" id="UP000324738">
    <property type="component" value="Unassembled WGS sequence"/>
</dbReference>
<dbReference type="Gene3D" id="1.10.260.40">
    <property type="entry name" value="lambda repressor-like DNA-binding domains"/>
    <property type="match status" value="1"/>
</dbReference>
<feature type="domain" description="HTH merR-type" evidence="6">
    <location>
        <begin position="1"/>
        <end position="73"/>
    </location>
</feature>
<dbReference type="SUPFAM" id="SSF54506">
    <property type="entry name" value="Diaminopimelate epimerase-like"/>
    <property type="match status" value="1"/>
</dbReference>
<sequence length="618" mass="66644">MRKPYSIGHAAKLAGVSVSTLRSWESHGLLVPQKSESGHRYYAADDVQRAQSIERFRSISGMSITSIRRQLELDEKEGRRQSPPREQQEANATAIGARVRHLRKQMGWSMRELSERSGISQSQLSTFERGHASLGSARLNALAALFGKGLTELLGGTASGDSPVFRRGSGRIVEGMGHGVRIEQVTVAERLIDAEFWTIEPGGESDGFYSHEGEELIYVIDGEFELALADSGEEVLTAGDCAYFNSRVEHRWRNAGSRPVTLLWVNTDSDRLGSMRFSNSNRKLGLGALGGNSLGEGSLTVDLPKGVETYRTIETHTAGHVTRVLIEPLPGLDQAGLAENIEYFRSNYDHIRALLLGEPRGHVGAFGLIPVKSKNADFGAFFVASYGYPKMGNHAVVGYARVLASLGRLANRSSFTIEVPSGVLEVELGRHGRSDNVTITFPAVGLRAQTASTQLLGKSVTVEIGTEGTPVALINAKSLGTELVSENTSSLSDLAAHLRTKLEAESNIAGLDSIVLYEDGDGDVSRQFVSINNLKFDRSPGILGAATRAAQLVRDGRAKAGAILSFESIFGDTILAEVSGNADVSSNGMVEVKITSRSHLNAISTFIYEPSDHLYTKG</sequence>
<protein>
    <recommendedName>
        <fullName evidence="4">4-hydroxyproline epimerase</fullName>
        <ecNumber evidence="4">5.1.1.8</ecNumber>
    </recommendedName>
</protein>
<feature type="region of interest" description="Disordered" evidence="5">
    <location>
        <begin position="74"/>
        <end position="93"/>
    </location>
</feature>
<dbReference type="Gene3D" id="2.60.120.10">
    <property type="entry name" value="Jelly Rolls"/>
    <property type="match status" value="1"/>
</dbReference>
<dbReference type="EMBL" id="VTWH01000003">
    <property type="protein sequence ID" value="KAA0969355.1"/>
    <property type="molecule type" value="Genomic_DNA"/>
</dbReference>
<dbReference type="PROSITE" id="PS50943">
    <property type="entry name" value="HTH_CROC1"/>
    <property type="match status" value="1"/>
</dbReference>
<dbReference type="Pfam" id="PF05544">
    <property type="entry name" value="Pro_racemase"/>
    <property type="match status" value="1"/>
</dbReference>
<reference evidence="8 9" key="1">
    <citation type="submission" date="2019-08" db="EMBL/GenBank/DDBJ databases">
        <title>Aureimonas fodiniaquatilis sp. nov., isolated from a coal mine wastewater.</title>
        <authorList>
            <person name="Kim W."/>
        </authorList>
    </citation>
    <scope>NUCLEOTIDE SEQUENCE [LARGE SCALE GENOMIC DNA]</scope>
    <source>
        <strain evidence="8 9">CAU 1482</strain>
    </source>
</reference>
<dbReference type="OrthoDB" id="9814751at2"/>
<evidence type="ECO:0000313" key="9">
    <source>
        <dbReference type="Proteomes" id="UP000324738"/>
    </source>
</evidence>
<dbReference type="InterPro" id="IPR013096">
    <property type="entry name" value="Cupin_2"/>
</dbReference>
<dbReference type="InterPro" id="IPR000551">
    <property type="entry name" value="MerR-type_HTH_dom"/>
</dbReference>
<dbReference type="SUPFAM" id="SSF51182">
    <property type="entry name" value="RmlC-like cupins"/>
    <property type="match status" value="1"/>
</dbReference>
<dbReference type="InterPro" id="IPR010982">
    <property type="entry name" value="Lambda_DNA-bd_dom_sf"/>
</dbReference>
<dbReference type="InterPro" id="IPR009061">
    <property type="entry name" value="DNA-bd_dom_put_sf"/>
</dbReference>
<dbReference type="RefSeq" id="WP_149300640.1">
    <property type="nucleotide sequence ID" value="NZ_VTWH01000003.1"/>
</dbReference>
<dbReference type="InterPro" id="IPR014710">
    <property type="entry name" value="RmlC-like_jellyroll"/>
</dbReference>
<gene>
    <name evidence="8" type="ORF">FPY71_12425</name>
</gene>
<dbReference type="InterPro" id="IPR011051">
    <property type="entry name" value="RmlC_Cupin_sf"/>
</dbReference>
<comment type="caution">
    <text evidence="8">The sequence shown here is derived from an EMBL/GenBank/DDBJ whole genome shotgun (WGS) entry which is preliminary data.</text>
</comment>
<dbReference type="PRINTS" id="PR00040">
    <property type="entry name" value="HTHMERR"/>
</dbReference>
<comment type="similarity">
    <text evidence="1">Belongs to the proline racemase family.</text>
</comment>
<dbReference type="SMART" id="SM00422">
    <property type="entry name" value="HTH_MERR"/>
    <property type="match status" value="1"/>
</dbReference>
<evidence type="ECO:0000256" key="2">
    <source>
        <dbReference type="ARBA" id="ARBA00023235"/>
    </source>
</evidence>
<dbReference type="GO" id="GO:0006355">
    <property type="term" value="P:regulation of DNA-templated transcription"/>
    <property type="evidence" value="ECO:0007669"/>
    <property type="project" value="InterPro"/>
</dbReference>
<feature type="domain" description="HTH cro/C1-type" evidence="7">
    <location>
        <begin position="99"/>
        <end position="153"/>
    </location>
</feature>
<evidence type="ECO:0000256" key="4">
    <source>
        <dbReference type="ARBA" id="ARBA00039135"/>
    </source>
</evidence>
<evidence type="ECO:0000259" key="6">
    <source>
        <dbReference type="PROSITE" id="PS50937"/>
    </source>
</evidence>
<dbReference type="GO" id="GO:0047580">
    <property type="term" value="F:4-hydroxyproline epimerase activity"/>
    <property type="evidence" value="ECO:0007669"/>
    <property type="project" value="UniProtKB-EC"/>
</dbReference>
<dbReference type="Pfam" id="PF01381">
    <property type="entry name" value="HTH_3"/>
    <property type="match status" value="1"/>
</dbReference>
<dbReference type="SUPFAM" id="SSF47413">
    <property type="entry name" value="lambda repressor-like DNA-binding domains"/>
    <property type="match status" value="1"/>
</dbReference>
<organism evidence="8 9">
    <name type="scientific">Aureimonas fodinaquatilis</name>
    <dbReference type="NCBI Taxonomy" id="2565783"/>
    <lineage>
        <taxon>Bacteria</taxon>
        <taxon>Pseudomonadati</taxon>
        <taxon>Pseudomonadota</taxon>
        <taxon>Alphaproteobacteria</taxon>
        <taxon>Hyphomicrobiales</taxon>
        <taxon>Aurantimonadaceae</taxon>
        <taxon>Aureimonas</taxon>
    </lineage>
</organism>
<dbReference type="Gene3D" id="1.10.1660.10">
    <property type="match status" value="1"/>
</dbReference>
<evidence type="ECO:0000256" key="5">
    <source>
        <dbReference type="SAM" id="MobiDB-lite"/>
    </source>
</evidence>
<dbReference type="GO" id="GO:0003677">
    <property type="term" value="F:DNA binding"/>
    <property type="evidence" value="ECO:0007669"/>
    <property type="project" value="InterPro"/>
</dbReference>